<sequence>MTQDMTEITAAPAFQAATAELRSTHDAFVDEIVELTQIPAPPFAEEVRAKAYEAKFRALGLEEVGNDAIGNVTGLRRGRGNGRTIVVAAHLDTVFPAGTDVTVRREGTVLRAPGVGDDTRGLAALLAFVRALGAGGVETEADILFVGDVGEEGKGDLRGVRHLLTEGPWAGKVEAFFTIDGLEPSEIVTTAVGSLRYRIGFAGPGGHSFAAFGTANPAYALGQLLTGMAALDVPKTPRTTYSASVMGGGTSINAIPEEAWVEIDLRSEEAGALQALDAQVRALAEAAARDETARAETGEIALTMQRSGARPAGTTPDDARIVQATRAALTAFGFTPSARAASTDANIPMSLGIPALCLGSGGTGGRAHSLDEWIDVEEETSLRGLNAALAAIVATAGLWARD</sequence>
<dbReference type="Pfam" id="PF07687">
    <property type="entry name" value="M20_dimer"/>
    <property type="match status" value="1"/>
</dbReference>
<proteinExistence type="predicted"/>
<dbReference type="RefSeq" id="WP_110815749.1">
    <property type="nucleotide sequence ID" value="NZ_QJTE01000012.1"/>
</dbReference>
<dbReference type="InterPro" id="IPR036264">
    <property type="entry name" value="Bact_exopeptidase_dim_dom"/>
</dbReference>
<reference evidence="4 5" key="1">
    <citation type="submission" date="2018-06" db="EMBL/GenBank/DDBJ databases">
        <title>Genomic Encyclopedia of Type Strains, Phase III (KMG-III): the genomes of soil and plant-associated and newly described type strains.</title>
        <authorList>
            <person name="Whitman W."/>
        </authorList>
    </citation>
    <scope>NUCLEOTIDE SEQUENCE [LARGE SCALE GENOMIC DNA]</scope>
    <source>
        <strain evidence="4 5">CECT 9025</strain>
    </source>
</reference>
<dbReference type="PANTHER" id="PTHR43808:SF17">
    <property type="entry name" value="PEPTIDASE M20"/>
    <property type="match status" value="1"/>
</dbReference>
<dbReference type="InterPro" id="IPR011650">
    <property type="entry name" value="Peptidase_M20_dimer"/>
</dbReference>
<keyword evidence="5" id="KW-1185">Reference proteome</keyword>
<feature type="domain" description="Peptidase M20 dimerisation" evidence="3">
    <location>
        <begin position="192"/>
        <end position="290"/>
    </location>
</feature>
<comment type="caution">
    <text evidence="4">The sequence shown here is derived from an EMBL/GenBank/DDBJ whole genome shotgun (WGS) entry which is preliminary data.</text>
</comment>
<dbReference type="PANTHER" id="PTHR43808">
    <property type="entry name" value="ACETYLORNITHINE DEACETYLASE"/>
    <property type="match status" value="1"/>
</dbReference>
<evidence type="ECO:0000313" key="5">
    <source>
        <dbReference type="Proteomes" id="UP000248311"/>
    </source>
</evidence>
<organism evidence="4 5">
    <name type="scientific">Pseudoroseicyclus aestuarii</name>
    <dbReference type="NCBI Taxonomy" id="1795041"/>
    <lineage>
        <taxon>Bacteria</taxon>
        <taxon>Pseudomonadati</taxon>
        <taxon>Pseudomonadota</taxon>
        <taxon>Alphaproteobacteria</taxon>
        <taxon>Rhodobacterales</taxon>
        <taxon>Paracoccaceae</taxon>
        <taxon>Pseudoroseicyclus</taxon>
    </lineage>
</organism>
<name>A0A318SN64_9RHOB</name>
<accession>A0A318SN64</accession>
<dbReference type="SUPFAM" id="SSF55031">
    <property type="entry name" value="Bacterial exopeptidase dimerisation domain"/>
    <property type="match status" value="1"/>
</dbReference>
<evidence type="ECO:0000313" key="4">
    <source>
        <dbReference type="EMBL" id="PYE80634.1"/>
    </source>
</evidence>
<dbReference type="Pfam" id="PF01546">
    <property type="entry name" value="Peptidase_M20"/>
    <property type="match status" value="1"/>
</dbReference>
<gene>
    <name evidence="4" type="ORF">DFP88_11224</name>
</gene>
<dbReference type="Gene3D" id="3.30.70.360">
    <property type="match status" value="1"/>
</dbReference>
<keyword evidence="2" id="KW-0378">Hydrolase</keyword>
<dbReference type="EMBL" id="QJTE01000012">
    <property type="protein sequence ID" value="PYE80634.1"/>
    <property type="molecule type" value="Genomic_DNA"/>
</dbReference>
<dbReference type="GO" id="GO:0046872">
    <property type="term" value="F:metal ion binding"/>
    <property type="evidence" value="ECO:0007669"/>
    <property type="project" value="UniProtKB-KW"/>
</dbReference>
<evidence type="ECO:0000259" key="3">
    <source>
        <dbReference type="Pfam" id="PF07687"/>
    </source>
</evidence>
<evidence type="ECO:0000256" key="1">
    <source>
        <dbReference type="ARBA" id="ARBA00022723"/>
    </source>
</evidence>
<dbReference type="InterPro" id="IPR002933">
    <property type="entry name" value="Peptidase_M20"/>
</dbReference>
<dbReference type="SUPFAM" id="SSF53187">
    <property type="entry name" value="Zn-dependent exopeptidases"/>
    <property type="match status" value="1"/>
</dbReference>
<dbReference type="GO" id="GO:0016787">
    <property type="term" value="F:hydrolase activity"/>
    <property type="evidence" value="ECO:0007669"/>
    <property type="project" value="UniProtKB-KW"/>
</dbReference>
<dbReference type="OrthoDB" id="9776600at2"/>
<evidence type="ECO:0000256" key="2">
    <source>
        <dbReference type="ARBA" id="ARBA00022801"/>
    </source>
</evidence>
<dbReference type="InterPro" id="IPR050072">
    <property type="entry name" value="Peptidase_M20A"/>
</dbReference>
<dbReference type="Proteomes" id="UP000248311">
    <property type="component" value="Unassembled WGS sequence"/>
</dbReference>
<dbReference type="Gene3D" id="3.40.630.10">
    <property type="entry name" value="Zn peptidases"/>
    <property type="match status" value="1"/>
</dbReference>
<dbReference type="AlphaFoldDB" id="A0A318SN64"/>
<keyword evidence="1" id="KW-0479">Metal-binding</keyword>
<protein>
    <submittedName>
        <fullName evidence="4">Di/tripeptidase</fullName>
    </submittedName>
</protein>